<name>T1F855_HELRO</name>
<dbReference type="Pfam" id="PF12017">
    <property type="entry name" value="Tnp_P_element"/>
    <property type="match status" value="1"/>
</dbReference>
<dbReference type="InterPro" id="IPR021896">
    <property type="entry name" value="THAP9-like_HTH"/>
</dbReference>
<dbReference type="InParanoid" id="T1F855"/>
<dbReference type="CTD" id="20205004"/>
<sequence>MRSGTPTRARQKCLIWFQRFFSSFLYSFEPYILITSTIHISEKLISCTNYFPPVHVQSTPHHEYQSVKHLLNIMKMTREVYNILSRHNYNLTCRVNIEVKGKEKFLEKFKKIRTYDSDQKSFALTLYLYGHKAYDYLWTNGLHLPHFRTLRK</sequence>
<dbReference type="EMBL" id="KB096743">
    <property type="protein sequence ID" value="ESO01511.1"/>
    <property type="molecule type" value="Genomic_DNA"/>
</dbReference>
<reference evidence="2 4" key="2">
    <citation type="journal article" date="2013" name="Nature">
        <title>Insights into bilaterian evolution from three spiralian genomes.</title>
        <authorList>
            <person name="Simakov O."/>
            <person name="Marletaz F."/>
            <person name="Cho S.J."/>
            <person name="Edsinger-Gonzales E."/>
            <person name="Havlak P."/>
            <person name="Hellsten U."/>
            <person name="Kuo D.H."/>
            <person name="Larsson T."/>
            <person name="Lv J."/>
            <person name="Arendt D."/>
            <person name="Savage R."/>
            <person name="Osoegawa K."/>
            <person name="de Jong P."/>
            <person name="Grimwood J."/>
            <person name="Chapman J.A."/>
            <person name="Shapiro H."/>
            <person name="Aerts A."/>
            <person name="Otillar R.P."/>
            <person name="Terry A.Y."/>
            <person name="Boore J.L."/>
            <person name="Grigoriev I.V."/>
            <person name="Lindberg D.R."/>
            <person name="Seaver E.C."/>
            <person name="Weisblat D.A."/>
            <person name="Putnam N.H."/>
            <person name="Rokhsar D.S."/>
        </authorList>
    </citation>
    <scope>NUCLEOTIDE SEQUENCE</scope>
</reference>
<dbReference type="EMBL" id="AMQM01004924">
    <property type="status" value="NOT_ANNOTATED_CDS"/>
    <property type="molecule type" value="Genomic_DNA"/>
</dbReference>
<feature type="domain" description="THAP9-like helix-turn-helix" evidence="1">
    <location>
        <begin position="102"/>
        <end position="152"/>
    </location>
</feature>
<dbReference type="RefSeq" id="XP_009020165.1">
    <property type="nucleotide sequence ID" value="XM_009021917.1"/>
</dbReference>
<dbReference type="AlphaFoldDB" id="T1F855"/>
<dbReference type="OrthoDB" id="6159136at2759"/>
<protein>
    <recommendedName>
        <fullName evidence="1">THAP9-like helix-turn-helix domain-containing protein</fullName>
    </recommendedName>
</protein>
<organism evidence="3 4">
    <name type="scientific">Helobdella robusta</name>
    <name type="common">Californian leech</name>
    <dbReference type="NCBI Taxonomy" id="6412"/>
    <lineage>
        <taxon>Eukaryota</taxon>
        <taxon>Metazoa</taxon>
        <taxon>Spiralia</taxon>
        <taxon>Lophotrochozoa</taxon>
        <taxon>Annelida</taxon>
        <taxon>Clitellata</taxon>
        <taxon>Hirudinea</taxon>
        <taxon>Rhynchobdellida</taxon>
        <taxon>Glossiphoniidae</taxon>
        <taxon>Helobdella</taxon>
    </lineage>
</organism>
<evidence type="ECO:0000313" key="3">
    <source>
        <dbReference type="EnsemblMetazoa" id="HelroP174467"/>
    </source>
</evidence>
<evidence type="ECO:0000313" key="4">
    <source>
        <dbReference type="Proteomes" id="UP000015101"/>
    </source>
</evidence>
<dbReference type="KEGG" id="hro:HELRODRAFT_174467"/>
<dbReference type="Proteomes" id="UP000015101">
    <property type="component" value="Unassembled WGS sequence"/>
</dbReference>
<dbReference type="EMBL" id="AMQM01004923">
    <property type="status" value="NOT_ANNOTATED_CDS"/>
    <property type="molecule type" value="Genomic_DNA"/>
</dbReference>
<dbReference type="EnsemblMetazoa" id="HelroT174467">
    <property type="protein sequence ID" value="HelroP174467"/>
    <property type="gene ID" value="HelroG174467"/>
</dbReference>
<evidence type="ECO:0000313" key="2">
    <source>
        <dbReference type="EMBL" id="ESO01511.1"/>
    </source>
</evidence>
<reference evidence="4" key="1">
    <citation type="submission" date="2012-12" db="EMBL/GenBank/DDBJ databases">
        <authorList>
            <person name="Hellsten U."/>
            <person name="Grimwood J."/>
            <person name="Chapman J.A."/>
            <person name="Shapiro H."/>
            <person name="Aerts A."/>
            <person name="Otillar R.P."/>
            <person name="Terry A.Y."/>
            <person name="Boore J.L."/>
            <person name="Simakov O."/>
            <person name="Marletaz F."/>
            <person name="Cho S.-J."/>
            <person name="Edsinger-Gonzales E."/>
            <person name="Havlak P."/>
            <person name="Kuo D.-H."/>
            <person name="Larsson T."/>
            <person name="Lv J."/>
            <person name="Arendt D."/>
            <person name="Savage R."/>
            <person name="Osoegawa K."/>
            <person name="de Jong P."/>
            <person name="Lindberg D.R."/>
            <person name="Seaver E.C."/>
            <person name="Weisblat D.A."/>
            <person name="Putnam N.H."/>
            <person name="Grigoriev I.V."/>
            <person name="Rokhsar D.S."/>
        </authorList>
    </citation>
    <scope>NUCLEOTIDE SEQUENCE</scope>
</reference>
<gene>
    <name evidence="3" type="primary">20205004</name>
    <name evidence="2" type="ORF">HELRODRAFT_174467</name>
</gene>
<keyword evidence="4" id="KW-1185">Reference proteome</keyword>
<proteinExistence type="predicted"/>
<reference evidence="3" key="3">
    <citation type="submission" date="2015-06" db="UniProtKB">
        <authorList>
            <consortium name="EnsemblMetazoa"/>
        </authorList>
    </citation>
    <scope>IDENTIFICATION</scope>
</reference>
<dbReference type="HOGENOM" id="CLU_1724296_0_0_1"/>
<evidence type="ECO:0000259" key="1">
    <source>
        <dbReference type="Pfam" id="PF12017"/>
    </source>
</evidence>
<dbReference type="GeneID" id="20205004"/>
<accession>T1F855</accession>